<dbReference type="PROSITE" id="PS50011">
    <property type="entry name" value="PROTEIN_KINASE_DOM"/>
    <property type="match status" value="1"/>
</dbReference>
<reference evidence="3 4" key="1">
    <citation type="submission" date="2024-02" db="EMBL/GenBank/DDBJ databases">
        <authorList>
            <person name="Daric V."/>
            <person name="Darras S."/>
        </authorList>
    </citation>
    <scope>NUCLEOTIDE SEQUENCE [LARGE SCALE GENOMIC DNA]</scope>
</reference>
<dbReference type="PROSITE" id="PS00108">
    <property type="entry name" value="PROTEIN_KINASE_ST"/>
    <property type="match status" value="1"/>
</dbReference>
<dbReference type="SUPFAM" id="SSF56112">
    <property type="entry name" value="Protein kinase-like (PK-like)"/>
    <property type="match status" value="1"/>
</dbReference>
<evidence type="ECO:0000259" key="2">
    <source>
        <dbReference type="PROSITE" id="PS50011"/>
    </source>
</evidence>
<dbReference type="InterPro" id="IPR011990">
    <property type="entry name" value="TPR-like_helical_dom_sf"/>
</dbReference>
<evidence type="ECO:0000313" key="3">
    <source>
        <dbReference type="EMBL" id="CAK8682216.1"/>
    </source>
</evidence>
<dbReference type="SMART" id="SM00220">
    <property type="entry name" value="S_TKc"/>
    <property type="match status" value="1"/>
</dbReference>
<dbReference type="PANTHER" id="PTHR44329:SF291">
    <property type="entry name" value="PROTEIN KINASE DOMAIN-CONTAINING PROTEIN"/>
    <property type="match status" value="1"/>
</dbReference>
<protein>
    <recommendedName>
        <fullName evidence="2">Protein kinase domain-containing protein</fullName>
    </recommendedName>
</protein>
<proteinExistence type="predicted"/>
<feature type="repeat" description="TPR" evidence="1">
    <location>
        <begin position="502"/>
        <end position="535"/>
    </location>
</feature>
<gene>
    <name evidence="3" type="ORF">CVLEPA_LOCUS12900</name>
</gene>
<sequence length="563" mass="63236">MKVLYRLKHQHIVAIHGITKWSNCIGIIMEYVEAGSLDFFLWLQGDIADIPLLLKLRFAHQISDGLRYLHHHDKKRSYLHCDLKPENILLTPDLMVKIADFGSVAIATATGVTGGSFTITSTTQHTPFYTAPELLRNILSDKKPSMDVYSYGMVLYAILTRHPAFSSDEPVNPGIIVEVIIYRGQKPKQKYLDDVESSLKDRPEDLEIFTFLKDIMVRCWDFQAKNRPDIQEVYDDIDEKLKSLNKSDVTYHISDLKQNEEPEPTPSSVKIELSEFSSPFEVGPQPSTCYPSISEQSTSATSIQDEVNEGLSALTIREPSDTEQVTSAAHTVSEIKPKTEPADGAGGTASDVAKTSSGLEIMSEKISSINDLISKQKIDEALTVCEDLKSAMKTSFVTGDDAIDIGNDIINLMSTLSREKYSPTILTLLLLAGDLHKQIDDPTEKVKLMERCAFECYQFVVRYDKNLQRSTYRHVISRMTDFVQSIQSVRVYDEKLAATLKAQCWMTIGLCHRHLGEYSRAIEVLQLAIATLESTFGEGCRKMGLYSLCCNNIGSYVNLQRRD</sequence>
<accession>A0ABP0FUJ7</accession>
<dbReference type="PROSITE" id="PS50005">
    <property type="entry name" value="TPR"/>
    <property type="match status" value="1"/>
</dbReference>
<dbReference type="InterPro" id="IPR019734">
    <property type="entry name" value="TPR_rpt"/>
</dbReference>
<feature type="domain" description="Protein kinase" evidence="2">
    <location>
        <begin position="1"/>
        <end position="241"/>
    </location>
</feature>
<evidence type="ECO:0000313" key="4">
    <source>
        <dbReference type="Proteomes" id="UP001642483"/>
    </source>
</evidence>
<dbReference type="InterPro" id="IPR051681">
    <property type="entry name" value="Ser/Thr_Kinases-Pseudokinases"/>
</dbReference>
<dbReference type="InterPro" id="IPR000719">
    <property type="entry name" value="Prot_kinase_dom"/>
</dbReference>
<keyword evidence="1" id="KW-0802">TPR repeat</keyword>
<organism evidence="3 4">
    <name type="scientific">Clavelina lepadiformis</name>
    <name type="common">Light-bulb sea squirt</name>
    <name type="synonym">Ascidia lepadiformis</name>
    <dbReference type="NCBI Taxonomy" id="159417"/>
    <lineage>
        <taxon>Eukaryota</taxon>
        <taxon>Metazoa</taxon>
        <taxon>Chordata</taxon>
        <taxon>Tunicata</taxon>
        <taxon>Ascidiacea</taxon>
        <taxon>Aplousobranchia</taxon>
        <taxon>Clavelinidae</taxon>
        <taxon>Clavelina</taxon>
    </lineage>
</organism>
<dbReference type="Gene3D" id="1.10.510.10">
    <property type="entry name" value="Transferase(Phosphotransferase) domain 1"/>
    <property type="match status" value="1"/>
</dbReference>
<keyword evidence="4" id="KW-1185">Reference proteome</keyword>
<dbReference type="InterPro" id="IPR008271">
    <property type="entry name" value="Ser/Thr_kinase_AS"/>
</dbReference>
<comment type="caution">
    <text evidence="3">The sequence shown here is derived from an EMBL/GenBank/DDBJ whole genome shotgun (WGS) entry which is preliminary data.</text>
</comment>
<dbReference type="EMBL" id="CAWYQH010000090">
    <property type="protein sequence ID" value="CAK8682216.1"/>
    <property type="molecule type" value="Genomic_DNA"/>
</dbReference>
<dbReference type="Pfam" id="PF00069">
    <property type="entry name" value="Pkinase"/>
    <property type="match status" value="1"/>
</dbReference>
<evidence type="ECO:0000256" key="1">
    <source>
        <dbReference type="PROSITE-ProRule" id="PRU00339"/>
    </source>
</evidence>
<dbReference type="PANTHER" id="PTHR44329">
    <property type="entry name" value="SERINE/THREONINE-PROTEIN KINASE TNNI3K-RELATED"/>
    <property type="match status" value="1"/>
</dbReference>
<dbReference type="Gene3D" id="1.25.40.10">
    <property type="entry name" value="Tetratricopeptide repeat domain"/>
    <property type="match status" value="1"/>
</dbReference>
<dbReference type="Proteomes" id="UP001642483">
    <property type="component" value="Unassembled WGS sequence"/>
</dbReference>
<name>A0ABP0FUJ7_CLALP</name>
<dbReference type="InterPro" id="IPR011009">
    <property type="entry name" value="Kinase-like_dom_sf"/>
</dbReference>